<name>A0ABR7RG23_9PROT</name>
<dbReference type="RefSeq" id="WP_187782518.1">
    <property type="nucleotide sequence ID" value="NZ_JACTVA010000001.1"/>
</dbReference>
<evidence type="ECO:0000256" key="1">
    <source>
        <dbReference type="SAM" id="MobiDB-lite"/>
    </source>
</evidence>
<accession>A0ABR7RG23</accession>
<dbReference type="PANTHER" id="PTHR35563">
    <property type="entry name" value="BARREL METAL-DEPENDENT HYDROLASE, PUTATIVE (AFU_ORTHOLOGUE AFUA_1G16240)-RELATED"/>
    <property type="match status" value="1"/>
</dbReference>
<feature type="domain" description="Amidohydrolase-related" evidence="2">
    <location>
        <begin position="25"/>
        <end position="285"/>
    </location>
</feature>
<keyword evidence="4" id="KW-1185">Reference proteome</keyword>
<feature type="compositionally biased region" description="Pro residues" evidence="1">
    <location>
        <begin position="1"/>
        <end position="14"/>
    </location>
</feature>
<sequence>MSAQPIPGPDPATRPPRRPLPAGACDAHCHVFGPGDRFPYVAESTFQTPDAPVAALTRMHQVLGIERVVLVQASCHGYDNAAMLDAIAADPQRRRGVAMVEDDVTDAALDELHAGGVRAIRLNFVRHLAQRPELPDAARLIRRVAERGWHVELHMDAPDIPELEPWIAALNSRFVIDHMGRVPAAGGVQQPAFQSVLRLLEQPQAWAKISGGDRLSAGPPFLDAVPFAQALLQRAPERLVWGTDWPHSNIRTPMPNDGTLADLLREYADEQAVKRVLVDNPTALYWG</sequence>
<gene>
    <name evidence="3" type="ORF">IBL26_00745</name>
</gene>
<evidence type="ECO:0000259" key="2">
    <source>
        <dbReference type="Pfam" id="PF04909"/>
    </source>
</evidence>
<dbReference type="Proteomes" id="UP000626026">
    <property type="component" value="Unassembled WGS sequence"/>
</dbReference>
<dbReference type="EMBL" id="JACTVA010000001">
    <property type="protein sequence ID" value="MBC9205346.1"/>
    <property type="molecule type" value="Genomic_DNA"/>
</dbReference>
<proteinExistence type="predicted"/>
<protein>
    <submittedName>
        <fullName evidence="3">Amidohydrolase family protein</fullName>
    </submittedName>
</protein>
<reference evidence="3 4" key="1">
    <citation type="journal article" date="2013" name="Int. J. Syst. Evol. Microbiol.">
        <title>Roseomonas aerophila sp. nov., isolated from air.</title>
        <authorList>
            <person name="Kim S.J."/>
            <person name="Weon H.Y."/>
            <person name="Ahn J.H."/>
            <person name="Hong S.B."/>
            <person name="Seok S.J."/>
            <person name="Whang K.S."/>
            <person name="Kwon S.W."/>
        </authorList>
    </citation>
    <scope>NUCLEOTIDE SEQUENCE [LARGE SCALE GENOMIC DNA]</scope>
    <source>
        <strain evidence="3 4">NBRC 108923</strain>
    </source>
</reference>
<organism evidence="3 4">
    <name type="scientific">Teichococcus aerophilus</name>
    <dbReference type="NCBI Taxonomy" id="1224513"/>
    <lineage>
        <taxon>Bacteria</taxon>
        <taxon>Pseudomonadati</taxon>
        <taxon>Pseudomonadota</taxon>
        <taxon>Alphaproteobacteria</taxon>
        <taxon>Acetobacterales</taxon>
        <taxon>Roseomonadaceae</taxon>
        <taxon>Roseomonas</taxon>
    </lineage>
</organism>
<dbReference type="InterPro" id="IPR052358">
    <property type="entry name" value="Aro_Compnd_Degr_Hydrolases"/>
</dbReference>
<comment type="caution">
    <text evidence="3">The sequence shown here is derived from an EMBL/GenBank/DDBJ whole genome shotgun (WGS) entry which is preliminary data.</text>
</comment>
<dbReference type="PANTHER" id="PTHR35563:SF2">
    <property type="entry name" value="BARREL METAL-DEPENDENT HYDROLASE, PUTATIVE (AFU_ORTHOLOGUE AFUA_1G16240)-RELATED"/>
    <property type="match status" value="1"/>
</dbReference>
<dbReference type="Pfam" id="PF04909">
    <property type="entry name" value="Amidohydro_2"/>
    <property type="match status" value="1"/>
</dbReference>
<evidence type="ECO:0000313" key="3">
    <source>
        <dbReference type="EMBL" id="MBC9205346.1"/>
    </source>
</evidence>
<feature type="region of interest" description="Disordered" evidence="1">
    <location>
        <begin position="1"/>
        <end position="21"/>
    </location>
</feature>
<dbReference type="SUPFAM" id="SSF51556">
    <property type="entry name" value="Metallo-dependent hydrolases"/>
    <property type="match status" value="1"/>
</dbReference>
<dbReference type="InterPro" id="IPR032466">
    <property type="entry name" value="Metal_Hydrolase"/>
</dbReference>
<dbReference type="InterPro" id="IPR006680">
    <property type="entry name" value="Amidohydro-rel"/>
</dbReference>
<evidence type="ECO:0000313" key="4">
    <source>
        <dbReference type="Proteomes" id="UP000626026"/>
    </source>
</evidence>
<dbReference type="Gene3D" id="3.20.20.140">
    <property type="entry name" value="Metal-dependent hydrolases"/>
    <property type="match status" value="1"/>
</dbReference>